<evidence type="ECO:0000313" key="1">
    <source>
        <dbReference type="EMBL" id="ACB51362.1"/>
    </source>
</evidence>
<dbReference type="OrthoDB" id="595481at2"/>
<protein>
    <submittedName>
        <fullName evidence="1">Uncharacterized protein</fullName>
    </submittedName>
</protein>
<name>B1X1D3_CROS5</name>
<dbReference type="AlphaFoldDB" id="B1X1D3"/>
<gene>
    <name evidence="1" type="ordered locus">cce_2012</name>
</gene>
<reference evidence="1 2" key="1">
    <citation type="journal article" date="2008" name="Proc. Natl. Acad. Sci. U.S.A.">
        <title>The genome of Cyanothece 51142, a unicellular diazotrophic cyanobacterium important in the marine nitrogen cycle.</title>
        <authorList>
            <person name="Welsh E.A."/>
            <person name="Liberton M."/>
            <person name="Stoeckel J."/>
            <person name="Loh T."/>
            <person name="Elvitigala T."/>
            <person name="Wang C."/>
            <person name="Wollam A."/>
            <person name="Fulton R.S."/>
            <person name="Clifton S.W."/>
            <person name="Jacobs J.M."/>
            <person name="Aurora R."/>
            <person name="Ghosh B.K."/>
            <person name="Sherman L.A."/>
            <person name="Smith R.D."/>
            <person name="Wilson R.K."/>
            <person name="Pakrasi H.B."/>
        </authorList>
    </citation>
    <scope>NUCLEOTIDE SEQUENCE [LARGE SCALE GENOMIC DNA]</scope>
    <source>
        <strain evidence="2">ATCC 51142 / BH68</strain>
    </source>
</reference>
<evidence type="ECO:0000313" key="2">
    <source>
        <dbReference type="Proteomes" id="UP000001203"/>
    </source>
</evidence>
<proteinExistence type="predicted"/>
<dbReference type="Proteomes" id="UP000001203">
    <property type="component" value="Chromosome circular"/>
</dbReference>
<dbReference type="KEGG" id="cyt:cce_2012"/>
<keyword evidence="2" id="KW-1185">Reference proteome</keyword>
<dbReference type="HOGENOM" id="CLU_2896545_0_0_3"/>
<accession>B1X1D3</accession>
<dbReference type="RefSeq" id="WP_009545815.1">
    <property type="nucleotide sequence ID" value="NC_010546.1"/>
</dbReference>
<sequence length="62" mass="7283">MNQFSPEEQEIVKSFEADEWITQGTPERLQQLQLYTKSTDNLRQQITLNLSNEEIISILKNT</sequence>
<organism evidence="1 2">
    <name type="scientific">Crocosphaera subtropica (strain ATCC 51142 / BH68)</name>
    <name type="common">Cyanothece sp. (strain ATCC 51142)</name>
    <dbReference type="NCBI Taxonomy" id="43989"/>
    <lineage>
        <taxon>Bacteria</taxon>
        <taxon>Bacillati</taxon>
        <taxon>Cyanobacteriota</taxon>
        <taxon>Cyanophyceae</taxon>
        <taxon>Oscillatoriophycideae</taxon>
        <taxon>Chroococcales</taxon>
        <taxon>Aphanothecaceae</taxon>
        <taxon>Crocosphaera</taxon>
        <taxon>Crocosphaera subtropica</taxon>
    </lineage>
</organism>
<dbReference type="STRING" id="43989.cce_2012"/>
<dbReference type="EMBL" id="CP000806">
    <property type="protein sequence ID" value="ACB51362.1"/>
    <property type="molecule type" value="Genomic_DNA"/>
</dbReference>